<accession>A0AAV3SDW4</accession>
<dbReference type="RefSeq" id="WP_244704659.1">
    <property type="nucleotide sequence ID" value="NZ_BAAADN010000009.1"/>
</dbReference>
<gene>
    <name evidence="1" type="ORF">GCM10008985_06470</name>
    <name evidence="2" type="ORF">MUK72_05545</name>
</gene>
<evidence type="ECO:0000313" key="2">
    <source>
        <dbReference type="EMBL" id="UOO96174.1"/>
    </source>
</evidence>
<reference evidence="2" key="2">
    <citation type="submission" date="2022-04" db="EMBL/GenBank/DDBJ databases">
        <title>Sequencing and genomic assembly of Halococcus dombrowskii.</title>
        <authorList>
            <person name="Lim S.W."/>
            <person name="MacLea K.S."/>
        </authorList>
    </citation>
    <scope>NUCLEOTIDE SEQUENCE</scope>
    <source>
        <strain evidence="2">H4</strain>
    </source>
</reference>
<dbReference type="GeneID" id="71761291"/>
<dbReference type="InterPro" id="IPR045397">
    <property type="entry name" value="TumE-like"/>
</dbReference>
<name>A0AAV3SDW4_HALDO</name>
<dbReference type="Proteomes" id="UP001500962">
    <property type="component" value="Unassembled WGS sequence"/>
</dbReference>
<dbReference type="EMBL" id="CP095005">
    <property type="protein sequence ID" value="UOO96174.1"/>
    <property type="molecule type" value="Genomic_DNA"/>
</dbReference>
<evidence type="ECO:0000313" key="4">
    <source>
        <dbReference type="Proteomes" id="UP001500962"/>
    </source>
</evidence>
<dbReference type="KEGG" id="hdo:MUK72_05545"/>
<evidence type="ECO:0000313" key="1">
    <source>
        <dbReference type="EMBL" id="GAA0453410.1"/>
    </source>
</evidence>
<organism evidence="1 4">
    <name type="scientific">Halococcus dombrowskii</name>
    <dbReference type="NCBI Taxonomy" id="179637"/>
    <lineage>
        <taxon>Archaea</taxon>
        <taxon>Methanobacteriati</taxon>
        <taxon>Methanobacteriota</taxon>
        <taxon>Stenosarchaea group</taxon>
        <taxon>Halobacteria</taxon>
        <taxon>Halobacteriales</taxon>
        <taxon>Halococcaceae</taxon>
        <taxon>Halococcus</taxon>
    </lineage>
</organism>
<reference evidence="1" key="1">
    <citation type="journal article" date="2014" name="Int. J. Syst. Evol. Microbiol.">
        <title>Complete genome sequence of Corynebacterium casei LMG S-19264T (=DSM 44701T), isolated from a smear-ripened cheese.</title>
        <authorList>
            <consortium name="US DOE Joint Genome Institute (JGI-PGF)"/>
            <person name="Walter F."/>
            <person name="Albersmeier A."/>
            <person name="Kalinowski J."/>
            <person name="Ruckert C."/>
        </authorList>
    </citation>
    <scope>NUCLEOTIDE SEQUENCE</scope>
    <source>
        <strain evidence="1">JCM 12289</strain>
    </source>
</reference>
<reference evidence="1" key="3">
    <citation type="submission" date="2023-12" db="EMBL/GenBank/DDBJ databases">
        <authorList>
            <person name="Sun Q."/>
            <person name="Inoue M."/>
        </authorList>
    </citation>
    <scope>NUCLEOTIDE SEQUENCE</scope>
    <source>
        <strain evidence="1">JCM 12289</strain>
    </source>
</reference>
<proteinExistence type="predicted"/>
<dbReference type="Pfam" id="PF20126">
    <property type="entry name" value="TumE"/>
    <property type="match status" value="1"/>
</dbReference>
<dbReference type="AlphaFoldDB" id="A0AAV3SDW4"/>
<evidence type="ECO:0000313" key="3">
    <source>
        <dbReference type="Proteomes" id="UP000830542"/>
    </source>
</evidence>
<keyword evidence="3" id="KW-1185">Reference proteome</keyword>
<sequence length="106" mass="12253">MDGEDGATQVLDVKERFPENGTLAAVTAWRVPDSDRYPNGVRYSMQYGRIEGETIVRYDNFPDHPGAAKHHKHIGEEEVEDVEFRGLSSLFRRFKQEVRTHGEHWP</sequence>
<protein>
    <submittedName>
        <fullName evidence="2">DUF6516 family protein</fullName>
    </submittedName>
</protein>
<dbReference type="EMBL" id="BAAADN010000009">
    <property type="protein sequence ID" value="GAA0453410.1"/>
    <property type="molecule type" value="Genomic_DNA"/>
</dbReference>
<dbReference type="Proteomes" id="UP000830542">
    <property type="component" value="Chromosome"/>
</dbReference>